<protein>
    <recommendedName>
        <fullName evidence="13">Leucine-rich repeat-containing N-terminal plant-type domain-containing protein</fullName>
    </recommendedName>
</protein>
<evidence type="ECO:0000256" key="2">
    <source>
        <dbReference type="ARBA" id="ARBA00009592"/>
    </source>
</evidence>
<keyword evidence="5" id="KW-0812">Transmembrane</keyword>
<evidence type="ECO:0000256" key="3">
    <source>
        <dbReference type="ARBA" id="ARBA00022475"/>
    </source>
</evidence>
<dbReference type="GO" id="GO:0005886">
    <property type="term" value="C:plasma membrane"/>
    <property type="evidence" value="ECO:0007669"/>
    <property type="project" value="UniProtKB-SubCell"/>
</dbReference>
<evidence type="ECO:0000256" key="5">
    <source>
        <dbReference type="ARBA" id="ARBA00022692"/>
    </source>
</evidence>
<dbReference type="FunFam" id="3.80.10.10:FF:000111">
    <property type="entry name" value="LRR receptor-like serine/threonine-protein kinase ERECTA"/>
    <property type="match status" value="1"/>
</dbReference>
<dbReference type="Gene3D" id="3.80.10.10">
    <property type="entry name" value="Ribonuclease Inhibitor"/>
    <property type="match status" value="1"/>
</dbReference>
<keyword evidence="8" id="KW-0472">Membrane</keyword>
<keyword evidence="12" id="KW-1185">Reference proteome</keyword>
<dbReference type="PROSITE" id="PS51450">
    <property type="entry name" value="LRR"/>
    <property type="match status" value="1"/>
</dbReference>
<evidence type="ECO:0008006" key="13">
    <source>
        <dbReference type="Google" id="ProtNLM"/>
    </source>
</evidence>
<evidence type="ECO:0000256" key="6">
    <source>
        <dbReference type="ARBA" id="ARBA00022737"/>
    </source>
</evidence>
<dbReference type="AlphaFoldDB" id="A0A484LBI2"/>
<dbReference type="PANTHER" id="PTHR27004">
    <property type="entry name" value="RECEPTOR-LIKE PROTEIN 12 ISOFORM X1"/>
    <property type="match status" value="1"/>
</dbReference>
<evidence type="ECO:0000256" key="9">
    <source>
        <dbReference type="ARBA" id="ARBA00023170"/>
    </source>
</evidence>
<keyword evidence="6" id="KW-0677">Repeat</keyword>
<dbReference type="EMBL" id="OOIL02001236">
    <property type="protein sequence ID" value="VFQ73621.1"/>
    <property type="molecule type" value="Genomic_DNA"/>
</dbReference>
<reference evidence="11 12" key="1">
    <citation type="submission" date="2018-04" db="EMBL/GenBank/DDBJ databases">
        <authorList>
            <person name="Vogel A."/>
        </authorList>
    </citation>
    <scope>NUCLEOTIDE SEQUENCE [LARGE SCALE GENOMIC DNA]</scope>
</reference>
<comment type="similarity">
    <text evidence="2">Belongs to the RLP family.</text>
</comment>
<comment type="subcellular location">
    <subcellularLocation>
        <location evidence="1">Cell membrane</location>
        <topology evidence="1">Single-pass type I membrane protein</topology>
    </subcellularLocation>
</comment>
<evidence type="ECO:0000313" key="12">
    <source>
        <dbReference type="Proteomes" id="UP000595140"/>
    </source>
</evidence>
<evidence type="ECO:0000256" key="7">
    <source>
        <dbReference type="ARBA" id="ARBA00022989"/>
    </source>
</evidence>
<evidence type="ECO:0000256" key="8">
    <source>
        <dbReference type="ARBA" id="ARBA00023136"/>
    </source>
</evidence>
<evidence type="ECO:0000256" key="4">
    <source>
        <dbReference type="ARBA" id="ARBA00022614"/>
    </source>
</evidence>
<keyword evidence="10" id="KW-0325">Glycoprotein</keyword>
<sequence length="228" mass="25973">MEQTLQPNSYWVIEEFGPFDYSITMQNKGFEMNYMKIPDIFCGIDFSSNNFEGQIPDTFGDLAGLQLLNLSRNNLSGHIPSSFSNMKNLECLDLSQNQLSGQIPTKLTKLTYLSSFDVSFNNLSGPIPKGNEFCTFDSKSYEGNPRLSLETWNKQCGNARFLPQLQQPPSITEEDDTSEYDLKIKWVIISIGFLNGLVGGVIVGNELTTRKHYWFVKKFARIQSRWFA</sequence>
<dbReference type="PRINTS" id="PR00019">
    <property type="entry name" value="LEURICHRPT"/>
</dbReference>
<gene>
    <name evidence="11" type="ORF">CCAM_LOCUS15397</name>
</gene>
<dbReference type="OrthoDB" id="1306182at2759"/>
<name>A0A484LBI2_9ASTE</name>
<evidence type="ECO:0000313" key="11">
    <source>
        <dbReference type="EMBL" id="VFQ73621.1"/>
    </source>
</evidence>
<evidence type="ECO:0000256" key="10">
    <source>
        <dbReference type="ARBA" id="ARBA00023180"/>
    </source>
</evidence>
<dbReference type="Pfam" id="PF00560">
    <property type="entry name" value="LRR_1"/>
    <property type="match status" value="3"/>
</dbReference>
<keyword evidence="9" id="KW-0675">Receptor</keyword>
<keyword evidence="7" id="KW-1133">Transmembrane helix</keyword>
<dbReference type="PANTHER" id="PTHR27004:SF447">
    <property type="entry name" value="RECEPTOR LIKE PROTEIN 30-LIKE"/>
    <property type="match status" value="1"/>
</dbReference>
<accession>A0A484LBI2</accession>
<dbReference type="SUPFAM" id="SSF52058">
    <property type="entry name" value="L domain-like"/>
    <property type="match status" value="1"/>
</dbReference>
<organism evidence="11 12">
    <name type="scientific">Cuscuta campestris</name>
    <dbReference type="NCBI Taxonomy" id="132261"/>
    <lineage>
        <taxon>Eukaryota</taxon>
        <taxon>Viridiplantae</taxon>
        <taxon>Streptophyta</taxon>
        <taxon>Embryophyta</taxon>
        <taxon>Tracheophyta</taxon>
        <taxon>Spermatophyta</taxon>
        <taxon>Magnoliopsida</taxon>
        <taxon>eudicotyledons</taxon>
        <taxon>Gunneridae</taxon>
        <taxon>Pentapetalae</taxon>
        <taxon>asterids</taxon>
        <taxon>lamiids</taxon>
        <taxon>Solanales</taxon>
        <taxon>Convolvulaceae</taxon>
        <taxon>Cuscuteae</taxon>
        <taxon>Cuscuta</taxon>
        <taxon>Cuscuta subgen. Grammica</taxon>
        <taxon>Cuscuta sect. Cleistogrammica</taxon>
    </lineage>
</organism>
<dbReference type="Proteomes" id="UP000595140">
    <property type="component" value="Unassembled WGS sequence"/>
</dbReference>
<keyword evidence="4" id="KW-0433">Leucine-rich repeat</keyword>
<proteinExistence type="inferred from homology"/>
<dbReference type="InterPro" id="IPR001611">
    <property type="entry name" value="Leu-rich_rpt"/>
</dbReference>
<evidence type="ECO:0000256" key="1">
    <source>
        <dbReference type="ARBA" id="ARBA00004251"/>
    </source>
</evidence>
<keyword evidence="3" id="KW-1003">Cell membrane</keyword>
<dbReference type="InterPro" id="IPR032675">
    <property type="entry name" value="LRR_dom_sf"/>
</dbReference>